<dbReference type="EMBL" id="JACEIK010002114">
    <property type="protein sequence ID" value="MCD9559240.1"/>
    <property type="molecule type" value="Genomic_DNA"/>
</dbReference>
<dbReference type="InterPro" id="IPR055357">
    <property type="entry name" value="LRR_At1g61320_AtMIF1"/>
</dbReference>
<dbReference type="Proteomes" id="UP000823775">
    <property type="component" value="Unassembled WGS sequence"/>
</dbReference>
<reference evidence="2 3" key="1">
    <citation type="journal article" date="2021" name="BMC Genomics">
        <title>Datura genome reveals duplications of psychoactive alkaloid biosynthetic genes and high mutation rate following tissue culture.</title>
        <authorList>
            <person name="Rajewski A."/>
            <person name="Carter-House D."/>
            <person name="Stajich J."/>
            <person name="Litt A."/>
        </authorList>
    </citation>
    <scope>NUCLEOTIDE SEQUENCE [LARGE SCALE GENOMIC DNA]</scope>
    <source>
        <strain evidence="2">AR-01</strain>
    </source>
</reference>
<dbReference type="InterPro" id="IPR053781">
    <property type="entry name" value="F-box_AtFBL13-like"/>
</dbReference>
<dbReference type="SUPFAM" id="SSF81383">
    <property type="entry name" value="F-box domain"/>
    <property type="match status" value="1"/>
</dbReference>
<name>A0ABS8UKT3_DATST</name>
<evidence type="ECO:0000259" key="1">
    <source>
        <dbReference type="PROSITE" id="PS50181"/>
    </source>
</evidence>
<dbReference type="PANTHER" id="PTHR31639:SF333">
    <property type="entry name" value="F-BOX DOMAIN, FBD DOMAIN, LEUCINE-RICH REPEAT DOMAIN, L DOMAIN-LIKE PROTEIN-RELATED"/>
    <property type="match status" value="1"/>
</dbReference>
<sequence>MDILYTMIILSNTSNQTCHKIIQLLLADAKRVVVGGEREDRISELPGNVIDRILELLPVKDAAKTSILSKKWRYIWGMLPSLRLNKAFCYKLAVKSQPVFKEIVDTILLQHLGAIVKFYLDVSGVRMSSYAHIDRWMHYITRNGVKELYLHMSNNSTYKLPCYVLNCPTLTRLELSNCVFKPPNSFVGLRHLITIRLERITFVPTTEFCVINCPLLVNLALLDCRGAQYLNIIVSSRLEYLVGHKCPCLNLNLFMNCKKLRKLQLEIDEAVDNPNPKHDERSTLQKFLLSVAATLESLQMGLGYLELLTADTVPKGAPFTCLWELSLGIDFGKQSQISCALQLIKSCPNLSKLQIWVCATSDNVEQVLNYLERPTCLDGPLNKLKYLTINSYECSKIELLFVKLLVARAPTLVRMCIEQEKGINSSEEMNIAKDLMCFPRASPSIFRIRKLRTTNCTAYIM</sequence>
<evidence type="ECO:0000313" key="3">
    <source>
        <dbReference type="Proteomes" id="UP000823775"/>
    </source>
</evidence>
<dbReference type="Gene3D" id="3.80.10.10">
    <property type="entry name" value="Ribonuclease Inhibitor"/>
    <property type="match status" value="1"/>
</dbReference>
<keyword evidence="3" id="KW-1185">Reference proteome</keyword>
<feature type="non-terminal residue" evidence="2">
    <location>
        <position position="461"/>
    </location>
</feature>
<feature type="domain" description="F-box" evidence="1">
    <location>
        <begin position="39"/>
        <end position="75"/>
    </location>
</feature>
<gene>
    <name evidence="2" type="ORF">HAX54_017098</name>
</gene>
<protein>
    <recommendedName>
        <fullName evidence="1">F-box domain-containing protein</fullName>
    </recommendedName>
</protein>
<dbReference type="PANTHER" id="PTHR31639">
    <property type="entry name" value="F-BOX PROTEIN-LIKE"/>
    <property type="match status" value="1"/>
</dbReference>
<dbReference type="SUPFAM" id="SSF52047">
    <property type="entry name" value="RNI-like"/>
    <property type="match status" value="1"/>
</dbReference>
<dbReference type="InterPro" id="IPR001810">
    <property type="entry name" value="F-box_dom"/>
</dbReference>
<dbReference type="Pfam" id="PF23622">
    <property type="entry name" value="LRR_At1g61320_AtMIF1"/>
    <property type="match status" value="1"/>
</dbReference>
<dbReference type="PROSITE" id="PS50181">
    <property type="entry name" value="FBOX"/>
    <property type="match status" value="1"/>
</dbReference>
<organism evidence="2 3">
    <name type="scientific">Datura stramonium</name>
    <name type="common">Jimsonweed</name>
    <name type="synonym">Common thornapple</name>
    <dbReference type="NCBI Taxonomy" id="4076"/>
    <lineage>
        <taxon>Eukaryota</taxon>
        <taxon>Viridiplantae</taxon>
        <taxon>Streptophyta</taxon>
        <taxon>Embryophyta</taxon>
        <taxon>Tracheophyta</taxon>
        <taxon>Spermatophyta</taxon>
        <taxon>Magnoliopsida</taxon>
        <taxon>eudicotyledons</taxon>
        <taxon>Gunneridae</taxon>
        <taxon>Pentapetalae</taxon>
        <taxon>asterids</taxon>
        <taxon>lamiids</taxon>
        <taxon>Solanales</taxon>
        <taxon>Solanaceae</taxon>
        <taxon>Solanoideae</taxon>
        <taxon>Datureae</taxon>
        <taxon>Datura</taxon>
    </lineage>
</organism>
<dbReference type="CDD" id="cd22160">
    <property type="entry name" value="F-box_AtFBL13-like"/>
    <property type="match status" value="1"/>
</dbReference>
<comment type="caution">
    <text evidence="2">The sequence shown here is derived from an EMBL/GenBank/DDBJ whole genome shotgun (WGS) entry which is preliminary data.</text>
</comment>
<dbReference type="Pfam" id="PF00646">
    <property type="entry name" value="F-box"/>
    <property type="match status" value="1"/>
</dbReference>
<accession>A0ABS8UKT3</accession>
<dbReference type="InterPro" id="IPR036047">
    <property type="entry name" value="F-box-like_dom_sf"/>
</dbReference>
<evidence type="ECO:0000313" key="2">
    <source>
        <dbReference type="EMBL" id="MCD9559240.1"/>
    </source>
</evidence>
<proteinExistence type="predicted"/>
<dbReference type="InterPro" id="IPR032675">
    <property type="entry name" value="LRR_dom_sf"/>
</dbReference>